<reference evidence="13" key="1">
    <citation type="journal article" date="2019" name="Int. J. Syst. Evol. Microbiol.">
        <title>The Global Catalogue of Microorganisms (GCM) 10K type strain sequencing project: providing services to taxonomists for standard genome sequencing and annotation.</title>
        <authorList>
            <consortium name="The Broad Institute Genomics Platform"/>
            <consortium name="The Broad Institute Genome Sequencing Center for Infectious Disease"/>
            <person name="Wu L."/>
            <person name="Ma J."/>
        </authorList>
    </citation>
    <scope>NUCLEOTIDE SEQUENCE [LARGE SCALE GENOMIC DNA]</scope>
    <source>
        <strain evidence="13">JCM 14309</strain>
    </source>
</reference>
<keyword evidence="4 8" id="KW-0812">Transmembrane</keyword>
<keyword evidence="3" id="KW-1003">Cell membrane</keyword>
<feature type="region of interest" description="Disordered" evidence="7">
    <location>
        <begin position="225"/>
        <end position="302"/>
    </location>
</feature>
<sequence>MINILWGIMGMTVVLAIAILFSVDRRKINVRTVAIALAIQVFFAVVVLYLPWGQTALAGVTRVVQSIIDVSGEGIDFVFGDLAGEGMFSFALAVLPVIIFFASLTAVLYHLKILQFVVRVIGGALQKLLGTSRAESMSAAANIFVGQTEAPLVIRPYISGMTKSELFAVMVGGLSTVAGSVLVGYAGMGASLEYLIAASFMAAPGALLMAKIIIPAGSFDEIDAGKSERQAGDEATLGGSRYTRGRRASAAGADTAGDVVSGSTTTLTEDRPATDDATDSDDVSSPEDSTTSDGEHPRPDVSVTDTAAAAAGSEEKPRNVIDAAARGAGDGLRLAANVGAMLLAFISLIALINLGIGQVGGWFGAPDLTFEQIMGYVFAPLMWAVGVPWEEAVAAGSFLGQKLVLNEFVAFADFAPQAEAFSVKSQAVITFALTGFANFSSMAILLGGLGGIAKNRRSDIAQLGLRAVLAGTLANLMSAAIVGMMIF</sequence>
<comment type="caution">
    <text evidence="12">The sequence shown here is derived from an EMBL/GenBank/DDBJ whole genome shotgun (WGS) entry which is preliminary data.</text>
</comment>
<feature type="domain" description="Concentrative nucleoside transporter C-terminal" evidence="10">
    <location>
        <begin position="307"/>
        <end position="483"/>
    </location>
</feature>
<evidence type="ECO:0008006" key="14">
    <source>
        <dbReference type="Google" id="ProtNLM"/>
    </source>
</evidence>
<keyword evidence="13" id="KW-1185">Reference proteome</keyword>
<dbReference type="RefSeq" id="WP_344684898.1">
    <property type="nucleotide sequence ID" value="NZ_BAAAVT010000003.1"/>
</dbReference>
<evidence type="ECO:0000256" key="8">
    <source>
        <dbReference type="SAM" id="Phobius"/>
    </source>
</evidence>
<feature type="transmembrane region" description="Helical" evidence="8">
    <location>
        <begin position="194"/>
        <end position="214"/>
    </location>
</feature>
<evidence type="ECO:0000259" key="11">
    <source>
        <dbReference type="Pfam" id="PF07670"/>
    </source>
</evidence>
<evidence type="ECO:0000259" key="9">
    <source>
        <dbReference type="Pfam" id="PF01773"/>
    </source>
</evidence>
<evidence type="ECO:0000256" key="7">
    <source>
        <dbReference type="SAM" id="MobiDB-lite"/>
    </source>
</evidence>
<feature type="compositionally biased region" description="Acidic residues" evidence="7">
    <location>
        <begin position="276"/>
        <end position="285"/>
    </location>
</feature>
<feature type="transmembrane region" description="Helical" evidence="8">
    <location>
        <begin position="30"/>
        <end position="52"/>
    </location>
</feature>
<accession>A0ABP6LQA8</accession>
<dbReference type="InterPro" id="IPR011657">
    <property type="entry name" value="CNT_C_dom"/>
</dbReference>
<feature type="transmembrane region" description="Helical" evidence="8">
    <location>
        <begin position="465"/>
        <end position="486"/>
    </location>
</feature>
<evidence type="ECO:0000259" key="10">
    <source>
        <dbReference type="Pfam" id="PF07662"/>
    </source>
</evidence>
<evidence type="ECO:0000256" key="5">
    <source>
        <dbReference type="ARBA" id="ARBA00022989"/>
    </source>
</evidence>
<evidence type="ECO:0000256" key="3">
    <source>
        <dbReference type="ARBA" id="ARBA00022475"/>
    </source>
</evidence>
<feature type="domain" description="Concentrative nucleoside transporter N-terminal" evidence="9">
    <location>
        <begin position="9"/>
        <end position="82"/>
    </location>
</feature>
<gene>
    <name evidence="12" type="ORF">GCM10010529_06800</name>
</gene>
<dbReference type="InterPro" id="IPR011642">
    <property type="entry name" value="Gate_dom"/>
</dbReference>
<comment type="similarity">
    <text evidence="2">Belongs to the concentrative nucleoside transporter (CNT) (TC 2.A.41) family.</text>
</comment>
<proteinExistence type="inferred from homology"/>
<dbReference type="InterPro" id="IPR008276">
    <property type="entry name" value="C_nuclsd_transpt"/>
</dbReference>
<organism evidence="12 13">
    <name type="scientific">Nesterenkonia aethiopica</name>
    <dbReference type="NCBI Taxonomy" id="269144"/>
    <lineage>
        <taxon>Bacteria</taxon>
        <taxon>Bacillati</taxon>
        <taxon>Actinomycetota</taxon>
        <taxon>Actinomycetes</taxon>
        <taxon>Micrococcales</taxon>
        <taxon>Micrococcaceae</taxon>
        <taxon>Nesterenkonia</taxon>
    </lineage>
</organism>
<name>A0ABP6LQA8_9MICC</name>
<keyword evidence="6 8" id="KW-0472">Membrane</keyword>
<evidence type="ECO:0000256" key="1">
    <source>
        <dbReference type="ARBA" id="ARBA00004651"/>
    </source>
</evidence>
<dbReference type="Pfam" id="PF07662">
    <property type="entry name" value="Nucleos_tra2_C"/>
    <property type="match status" value="1"/>
</dbReference>
<dbReference type="Pfam" id="PF07670">
    <property type="entry name" value="Gate"/>
    <property type="match status" value="1"/>
</dbReference>
<keyword evidence="5 8" id="KW-1133">Transmembrane helix</keyword>
<evidence type="ECO:0000313" key="13">
    <source>
        <dbReference type="Proteomes" id="UP001500236"/>
    </source>
</evidence>
<evidence type="ECO:0000313" key="12">
    <source>
        <dbReference type="EMBL" id="GAA3055408.1"/>
    </source>
</evidence>
<dbReference type="EMBL" id="BAAAVT010000003">
    <property type="protein sequence ID" value="GAA3055408.1"/>
    <property type="molecule type" value="Genomic_DNA"/>
</dbReference>
<evidence type="ECO:0000256" key="2">
    <source>
        <dbReference type="ARBA" id="ARBA00009033"/>
    </source>
</evidence>
<dbReference type="Proteomes" id="UP001500236">
    <property type="component" value="Unassembled WGS sequence"/>
</dbReference>
<dbReference type="Pfam" id="PF01773">
    <property type="entry name" value="Nucleos_tra2_N"/>
    <property type="match status" value="1"/>
</dbReference>
<feature type="transmembrane region" description="Helical" evidence="8">
    <location>
        <begin position="6"/>
        <end position="23"/>
    </location>
</feature>
<feature type="transmembrane region" description="Helical" evidence="8">
    <location>
        <begin position="87"/>
        <end position="109"/>
    </location>
</feature>
<feature type="transmembrane region" description="Helical" evidence="8">
    <location>
        <begin position="428"/>
        <end position="453"/>
    </location>
</feature>
<protein>
    <recommendedName>
        <fullName evidence="14">NupC/NupG family nucleoside CNT transporter</fullName>
    </recommendedName>
</protein>
<evidence type="ECO:0000256" key="6">
    <source>
        <dbReference type="ARBA" id="ARBA00023136"/>
    </source>
</evidence>
<evidence type="ECO:0000256" key="4">
    <source>
        <dbReference type="ARBA" id="ARBA00022692"/>
    </source>
</evidence>
<dbReference type="InterPro" id="IPR002668">
    <property type="entry name" value="CNT_N_dom"/>
</dbReference>
<feature type="transmembrane region" description="Helical" evidence="8">
    <location>
        <begin position="334"/>
        <end position="356"/>
    </location>
</feature>
<feature type="transmembrane region" description="Helical" evidence="8">
    <location>
        <begin position="166"/>
        <end position="188"/>
    </location>
</feature>
<dbReference type="PANTHER" id="PTHR10590:SF4">
    <property type="entry name" value="SOLUTE CARRIER FAMILY 28 MEMBER 3"/>
    <property type="match status" value="1"/>
</dbReference>
<feature type="domain" description="Nucleoside transporter/FeoB GTPase Gate" evidence="11">
    <location>
        <begin position="92"/>
        <end position="190"/>
    </location>
</feature>
<comment type="subcellular location">
    <subcellularLocation>
        <location evidence="1">Cell membrane</location>
        <topology evidence="1">Multi-pass membrane protein</topology>
    </subcellularLocation>
</comment>
<dbReference type="PANTHER" id="PTHR10590">
    <property type="entry name" value="SODIUM/NUCLEOSIDE COTRANSPORTER"/>
    <property type="match status" value="1"/>
</dbReference>